<dbReference type="SUPFAM" id="SSF56784">
    <property type="entry name" value="HAD-like"/>
    <property type="match status" value="1"/>
</dbReference>
<feature type="transmembrane region" description="Helical" evidence="6">
    <location>
        <begin position="73"/>
        <end position="97"/>
    </location>
</feature>
<dbReference type="PRINTS" id="PR00119">
    <property type="entry name" value="CATATPASE"/>
</dbReference>
<dbReference type="Gene3D" id="3.40.50.1000">
    <property type="entry name" value="HAD superfamily/HAD-like"/>
    <property type="match status" value="1"/>
</dbReference>
<dbReference type="InterPro" id="IPR059000">
    <property type="entry name" value="ATPase_P-type_domA"/>
</dbReference>
<dbReference type="InterPro" id="IPR001757">
    <property type="entry name" value="P_typ_ATPase"/>
</dbReference>
<dbReference type="SUPFAM" id="SSF81665">
    <property type="entry name" value="Calcium ATPase, transmembrane domain M"/>
    <property type="match status" value="1"/>
</dbReference>
<evidence type="ECO:0000313" key="9">
    <source>
        <dbReference type="EMBL" id="GED08433.1"/>
    </source>
</evidence>
<dbReference type="InterPro" id="IPR018303">
    <property type="entry name" value="ATPase_P-typ_P_site"/>
</dbReference>
<keyword evidence="3 6" id="KW-0812">Transmembrane</keyword>
<proteinExistence type="inferred from homology"/>
<keyword evidence="5 6" id="KW-0472">Membrane</keyword>
<accession>A0A4Y4DUP8</accession>
<sequence length="638" mass="65233">MTRPRRYLARTVRRYPWVTATVAVGGLAGLLELAGPAGSAQLVISSFAAAIVVVTARGMVADLRAGLYGVDMLAVLAVSATVLVGEYWAALVVCLMLSGGEALEDYANGRARRELSNLLAAAPRVAHRSAPDGALTDVPVGDVGPGDEVWVRPGEVVPVDGVLLSEAAVLDESSLSGESLPVEHRRGDTVLSGSVNGGAAARVRATATAAGSQYQAIVELVKQAQASRAPFVRLADRVAVPFTAVALVLAGTAWALSGEAARFAEVLVVATPCPLIIAAPVAFMSGMSRAARKGIIVKSAGTLEQLSRVRTVAFDKTGTLTHGAPVVVEVRPAGDLPADRFLALAAAVEQYSVHPLAAAVVRAAQERGLDLPAARDAVEETARGARATVCGHVVAVGRLGFVVAEEPAGVPTPGAGRSAVHVSVDGAYAGTLFLADELRTEARSTVASLHASGVRTTVMLTGDAAATARYVADAVGIDDVRAGLLPQDKVDAVRGLPERPVMMVGDGVNDAPVLAVADVGMAMGARGSTAATETADAVVVRDDLARTVGAVRIGRRTVRVAWQAIGIGIALSGMLMVVAATGRLPALAGAWLQEGVDLACILWALLATRPGRDETPPGPPRTASAARAAEPLVPASSR</sequence>
<keyword evidence="4 6" id="KW-1133">Transmembrane helix</keyword>
<dbReference type="PANTHER" id="PTHR48085:SF5">
    <property type="entry name" value="CADMIUM_ZINC-TRANSPORTING ATPASE HMA4-RELATED"/>
    <property type="match status" value="1"/>
</dbReference>
<keyword evidence="6 9" id="KW-0067">ATP-binding</keyword>
<feature type="transmembrane region" description="Helical" evidence="6">
    <location>
        <begin position="238"/>
        <end position="257"/>
    </location>
</feature>
<dbReference type="InterPro" id="IPR008250">
    <property type="entry name" value="ATPase_P-typ_transduc_dom_A_sf"/>
</dbReference>
<evidence type="ECO:0000256" key="3">
    <source>
        <dbReference type="ARBA" id="ARBA00022692"/>
    </source>
</evidence>
<organism evidence="9 10">
    <name type="scientific">Cellulosimicrobium cellulans</name>
    <name type="common">Arthrobacter luteus</name>
    <dbReference type="NCBI Taxonomy" id="1710"/>
    <lineage>
        <taxon>Bacteria</taxon>
        <taxon>Bacillati</taxon>
        <taxon>Actinomycetota</taxon>
        <taxon>Actinomycetes</taxon>
        <taxon>Micrococcales</taxon>
        <taxon>Promicromonosporaceae</taxon>
        <taxon>Cellulosimicrobium</taxon>
    </lineage>
</organism>
<dbReference type="AlphaFoldDB" id="A0A4Y4DUP8"/>
<comment type="subcellular location">
    <subcellularLocation>
        <location evidence="1">Cell membrane</location>
        <topology evidence="1">Multi-pass membrane protein</topology>
    </subcellularLocation>
</comment>
<dbReference type="InterPro" id="IPR027256">
    <property type="entry name" value="P-typ_ATPase_IB"/>
</dbReference>
<dbReference type="InterPro" id="IPR023299">
    <property type="entry name" value="ATPase_P-typ_cyto_dom_N"/>
</dbReference>
<dbReference type="GO" id="GO:0016887">
    <property type="term" value="F:ATP hydrolysis activity"/>
    <property type="evidence" value="ECO:0007669"/>
    <property type="project" value="InterPro"/>
</dbReference>
<evidence type="ECO:0000256" key="4">
    <source>
        <dbReference type="ARBA" id="ARBA00022989"/>
    </source>
</evidence>
<comment type="caution">
    <text evidence="9">The sequence shown here is derived from an EMBL/GenBank/DDBJ whole genome shotgun (WGS) entry which is preliminary data.</text>
</comment>
<dbReference type="InterPro" id="IPR051014">
    <property type="entry name" value="Cation_Transport_ATPase_IB"/>
</dbReference>
<keyword evidence="6" id="KW-0479">Metal-binding</keyword>
<name>A0A4Y4DUP8_CELCE</name>
<keyword evidence="6" id="KW-1003">Cell membrane</keyword>
<dbReference type="GO" id="GO:0005524">
    <property type="term" value="F:ATP binding"/>
    <property type="evidence" value="ECO:0007669"/>
    <property type="project" value="UniProtKB-UniRule"/>
</dbReference>
<dbReference type="GO" id="GO:0046872">
    <property type="term" value="F:metal ion binding"/>
    <property type="evidence" value="ECO:0007669"/>
    <property type="project" value="UniProtKB-KW"/>
</dbReference>
<dbReference type="Gene3D" id="2.70.150.10">
    <property type="entry name" value="Calcium-transporting ATPase, cytoplasmic transduction domain A"/>
    <property type="match status" value="1"/>
</dbReference>
<dbReference type="InterPro" id="IPR023214">
    <property type="entry name" value="HAD_sf"/>
</dbReference>
<feature type="domain" description="P-type ATPase A" evidence="8">
    <location>
        <begin position="124"/>
        <end position="222"/>
    </location>
</feature>
<dbReference type="Gene3D" id="3.40.1110.10">
    <property type="entry name" value="Calcium-transporting ATPase, cytoplasmic domain N"/>
    <property type="match status" value="1"/>
</dbReference>
<dbReference type="InterPro" id="IPR036412">
    <property type="entry name" value="HAD-like_sf"/>
</dbReference>
<dbReference type="NCBIfam" id="TIGR01494">
    <property type="entry name" value="ATPase_P-type"/>
    <property type="match status" value="1"/>
</dbReference>
<dbReference type="Proteomes" id="UP000316659">
    <property type="component" value="Unassembled WGS sequence"/>
</dbReference>
<dbReference type="SUPFAM" id="SSF81653">
    <property type="entry name" value="Calcium ATPase, transduction domain A"/>
    <property type="match status" value="1"/>
</dbReference>
<feature type="region of interest" description="Disordered" evidence="7">
    <location>
        <begin position="611"/>
        <end position="638"/>
    </location>
</feature>
<dbReference type="Pfam" id="PF00702">
    <property type="entry name" value="Hydrolase"/>
    <property type="match status" value="1"/>
</dbReference>
<dbReference type="GO" id="GO:0019829">
    <property type="term" value="F:ATPase-coupled monoatomic cation transmembrane transporter activity"/>
    <property type="evidence" value="ECO:0007669"/>
    <property type="project" value="InterPro"/>
</dbReference>
<evidence type="ECO:0000259" key="8">
    <source>
        <dbReference type="Pfam" id="PF00122"/>
    </source>
</evidence>
<evidence type="ECO:0000256" key="5">
    <source>
        <dbReference type="ARBA" id="ARBA00023136"/>
    </source>
</evidence>
<comment type="similarity">
    <text evidence="2 6">Belongs to the cation transport ATPase (P-type) (TC 3.A.3) family. Type IB subfamily.</text>
</comment>
<evidence type="ECO:0000313" key="10">
    <source>
        <dbReference type="Proteomes" id="UP000316659"/>
    </source>
</evidence>
<dbReference type="EMBL" id="BJNZ01000002">
    <property type="protein sequence ID" value="GED08433.1"/>
    <property type="molecule type" value="Genomic_DNA"/>
</dbReference>
<keyword evidence="6" id="KW-0547">Nucleotide-binding</keyword>
<evidence type="ECO:0000256" key="2">
    <source>
        <dbReference type="ARBA" id="ARBA00006024"/>
    </source>
</evidence>
<reference evidence="9 10" key="1">
    <citation type="submission" date="2019-06" db="EMBL/GenBank/DDBJ databases">
        <title>Whole genome shotgun sequence of Cellulosimicrobium cellulans NBRC 15516.</title>
        <authorList>
            <person name="Hosoyama A."/>
            <person name="Uohara A."/>
            <person name="Ohji S."/>
            <person name="Ichikawa N."/>
        </authorList>
    </citation>
    <scope>NUCLEOTIDE SEQUENCE [LARGE SCALE GENOMIC DNA]</scope>
    <source>
        <strain evidence="9 10">NBRC 15516</strain>
    </source>
</reference>
<dbReference type="InterPro" id="IPR023298">
    <property type="entry name" value="ATPase_P-typ_TM_dom_sf"/>
</dbReference>
<evidence type="ECO:0000256" key="7">
    <source>
        <dbReference type="SAM" id="MobiDB-lite"/>
    </source>
</evidence>
<dbReference type="PROSITE" id="PS00154">
    <property type="entry name" value="ATPASE_E1_E2"/>
    <property type="match status" value="1"/>
</dbReference>
<gene>
    <name evidence="9" type="ORF">CCE02nite_04320</name>
</gene>
<evidence type="ECO:0000256" key="6">
    <source>
        <dbReference type="RuleBase" id="RU362081"/>
    </source>
</evidence>
<dbReference type="GO" id="GO:0005886">
    <property type="term" value="C:plasma membrane"/>
    <property type="evidence" value="ECO:0007669"/>
    <property type="project" value="UniProtKB-SubCell"/>
</dbReference>
<dbReference type="PANTHER" id="PTHR48085">
    <property type="entry name" value="CADMIUM/ZINC-TRANSPORTING ATPASE HMA2-RELATED"/>
    <property type="match status" value="1"/>
</dbReference>
<evidence type="ECO:0000256" key="1">
    <source>
        <dbReference type="ARBA" id="ARBA00004651"/>
    </source>
</evidence>
<feature type="transmembrane region" description="Helical" evidence="6">
    <location>
        <begin position="560"/>
        <end position="580"/>
    </location>
</feature>
<dbReference type="NCBIfam" id="TIGR01512">
    <property type="entry name" value="ATPase-IB2_Cd"/>
    <property type="match status" value="1"/>
</dbReference>
<dbReference type="NCBIfam" id="TIGR01525">
    <property type="entry name" value="ATPase-IB_hvy"/>
    <property type="match status" value="1"/>
</dbReference>
<protein>
    <submittedName>
        <fullName evidence="9">Cobalt ABC transporter ATP-binding protein</fullName>
    </submittedName>
</protein>
<dbReference type="GO" id="GO:0015086">
    <property type="term" value="F:cadmium ion transmembrane transporter activity"/>
    <property type="evidence" value="ECO:0007669"/>
    <property type="project" value="TreeGrafter"/>
</dbReference>
<feature type="transmembrane region" description="Helical" evidence="6">
    <location>
        <begin position="263"/>
        <end position="283"/>
    </location>
</feature>
<dbReference type="Pfam" id="PF00122">
    <property type="entry name" value="E1-E2_ATPase"/>
    <property type="match status" value="1"/>
</dbReference>